<dbReference type="RefSeq" id="WP_201946158.1">
    <property type="nucleotide sequence ID" value="NZ_JAERRJ010000003.1"/>
</dbReference>
<evidence type="ECO:0000313" key="3">
    <source>
        <dbReference type="Proteomes" id="UP000602198"/>
    </source>
</evidence>
<accession>A0ABS1M3F1</accession>
<keyword evidence="3" id="KW-1185">Reference proteome</keyword>
<feature type="chain" id="PRO_5045166155" description="Lipoprotein" evidence="1">
    <location>
        <begin position="34"/>
        <end position="137"/>
    </location>
</feature>
<dbReference type="EMBL" id="JAERRJ010000003">
    <property type="protein sequence ID" value="MBL1074856.1"/>
    <property type="molecule type" value="Genomic_DNA"/>
</dbReference>
<name>A0ABS1M3F1_9NOCA</name>
<protein>
    <recommendedName>
        <fullName evidence="4">Lipoprotein</fullName>
    </recommendedName>
</protein>
<proteinExistence type="predicted"/>
<evidence type="ECO:0000313" key="2">
    <source>
        <dbReference type="EMBL" id="MBL1074856.1"/>
    </source>
</evidence>
<gene>
    <name evidence="2" type="ORF">JK358_10675</name>
</gene>
<dbReference type="PROSITE" id="PS51257">
    <property type="entry name" value="PROKAR_LIPOPROTEIN"/>
    <property type="match status" value="1"/>
</dbReference>
<evidence type="ECO:0008006" key="4">
    <source>
        <dbReference type="Google" id="ProtNLM"/>
    </source>
</evidence>
<dbReference type="Proteomes" id="UP000602198">
    <property type="component" value="Unassembled WGS sequence"/>
</dbReference>
<sequence length="137" mass="14444">MIAPGRWFAGIKRFAGIMLAAAGAALLSGCSQANGPAADAAAESVDASALRSAFVTACTGTAAGWEATAVVSNRDRVEHRYLVVINFLTPESTLLERTTTEVRVEAGATQGFITETRLDPVNRPQTVHCELRGVQQL</sequence>
<comment type="caution">
    <text evidence="2">The sequence shown here is derived from an EMBL/GenBank/DDBJ whole genome shotgun (WGS) entry which is preliminary data.</text>
</comment>
<organism evidence="2 3">
    <name type="scientific">Nocardia acididurans</name>
    <dbReference type="NCBI Taxonomy" id="2802282"/>
    <lineage>
        <taxon>Bacteria</taxon>
        <taxon>Bacillati</taxon>
        <taxon>Actinomycetota</taxon>
        <taxon>Actinomycetes</taxon>
        <taxon>Mycobacteriales</taxon>
        <taxon>Nocardiaceae</taxon>
        <taxon>Nocardia</taxon>
    </lineage>
</organism>
<keyword evidence="1" id="KW-0732">Signal</keyword>
<evidence type="ECO:0000256" key="1">
    <source>
        <dbReference type="SAM" id="SignalP"/>
    </source>
</evidence>
<reference evidence="2 3" key="1">
    <citation type="submission" date="2021-01" db="EMBL/GenBank/DDBJ databases">
        <title>WGS of actinomycetes isolated from Thailand.</title>
        <authorList>
            <person name="Thawai C."/>
        </authorList>
    </citation>
    <scope>NUCLEOTIDE SEQUENCE [LARGE SCALE GENOMIC DNA]</scope>
    <source>
        <strain evidence="2 3">LPG 2</strain>
    </source>
</reference>
<feature type="signal peptide" evidence="1">
    <location>
        <begin position="1"/>
        <end position="33"/>
    </location>
</feature>